<gene>
    <name evidence="2" type="ORF">AX777_22335</name>
    <name evidence="1" type="ORF">BV87_16925</name>
</gene>
<accession>A0A0J9D0X6</accession>
<evidence type="ECO:0000313" key="1">
    <source>
        <dbReference type="EMBL" id="ATP19912.1"/>
    </source>
</evidence>
<name>A0A0J9D0X6_SPHYA</name>
<dbReference type="PATRIC" id="fig|13690.12.peg.2506"/>
<evidence type="ECO:0000313" key="3">
    <source>
        <dbReference type="Proteomes" id="UP000037029"/>
    </source>
</evidence>
<dbReference type="Proteomes" id="UP000077262">
    <property type="component" value="Unassembled WGS sequence"/>
</dbReference>
<dbReference type="Proteomes" id="UP000037029">
    <property type="component" value="Chromosome"/>
</dbReference>
<dbReference type="AlphaFoldDB" id="A0A0J9D0X6"/>
<proteinExistence type="predicted"/>
<sequence>MSIFDKLNRALFGAQSSPSTKPTNAISAAATPLPPAIIDYEDERVPGPAKDRIRRIHACLQQVEAAMERETIPGFSRVDVEQMRSHHLPKLVKSYIDIPALHRSEIFRKTGKSASFILNESLDKMQSRIDEILRNLAQHDIDAFTQNTQFIGQRYADEDNPFL</sequence>
<protein>
    <submittedName>
        <fullName evidence="2">Uncharacterized protein</fullName>
    </submittedName>
</protein>
<reference evidence="2 4" key="1">
    <citation type="submission" date="2016-02" db="EMBL/GenBank/DDBJ databases">
        <authorList>
            <person name="Wen L."/>
            <person name="He K."/>
            <person name="Yang H."/>
        </authorList>
    </citation>
    <scope>NUCLEOTIDE SEQUENCE [LARGE SCALE GENOMIC DNA]</scope>
    <source>
        <strain evidence="2 4">CD09_2</strain>
    </source>
</reference>
<dbReference type="EMBL" id="LSTR01000046">
    <property type="protein sequence ID" value="OAH42026.1"/>
    <property type="molecule type" value="Genomic_DNA"/>
</dbReference>
<dbReference type="EMBL" id="CP020925">
    <property type="protein sequence ID" value="ATP19912.1"/>
    <property type="molecule type" value="Genomic_DNA"/>
</dbReference>
<evidence type="ECO:0000313" key="2">
    <source>
        <dbReference type="EMBL" id="OAH42026.1"/>
    </source>
</evidence>
<evidence type="ECO:0000313" key="4">
    <source>
        <dbReference type="Proteomes" id="UP000077262"/>
    </source>
</evidence>
<organism evidence="2 4">
    <name type="scientific">Sphingobium yanoikuyae</name>
    <name type="common">Sphingomonas yanoikuyae</name>
    <dbReference type="NCBI Taxonomy" id="13690"/>
    <lineage>
        <taxon>Bacteria</taxon>
        <taxon>Pseudomonadati</taxon>
        <taxon>Pseudomonadota</taxon>
        <taxon>Alphaproteobacteria</taxon>
        <taxon>Sphingomonadales</taxon>
        <taxon>Sphingomonadaceae</taxon>
        <taxon>Sphingobium</taxon>
    </lineage>
</organism>
<reference evidence="1 3" key="2">
    <citation type="submission" date="2017-04" db="EMBL/GenBank/DDBJ databases">
        <title>Characterization, genome and methylation analysis of a phthalic acid esters degrading strain Sphingobium yanoikuyae SHJ.</title>
        <authorList>
            <person name="Feng L."/>
        </authorList>
    </citation>
    <scope>NUCLEOTIDE SEQUENCE [LARGE SCALE GENOMIC DNA]</scope>
    <source>
        <strain evidence="1 3">SHJ</strain>
    </source>
</reference>